<proteinExistence type="predicted"/>
<dbReference type="Pfam" id="PF08241">
    <property type="entry name" value="Methyltransf_11"/>
    <property type="match status" value="1"/>
</dbReference>
<dbReference type="Gene3D" id="3.40.50.150">
    <property type="entry name" value="Vaccinia Virus protein VP39"/>
    <property type="match status" value="1"/>
</dbReference>
<evidence type="ECO:0000256" key="3">
    <source>
        <dbReference type="ARBA" id="ARBA00022691"/>
    </source>
</evidence>
<comment type="caution">
    <text evidence="5">The sequence shown here is derived from an EMBL/GenBank/DDBJ whole genome shotgun (WGS) entry which is preliminary data.</text>
</comment>
<keyword evidence="6" id="KW-1185">Reference proteome</keyword>
<evidence type="ECO:0000313" key="6">
    <source>
        <dbReference type="Proteomes" id="UP000564644"/>
    </source>
</evidence>
<organism evidence="5 6">
    <name type="scientific">Cohnella zeiphila</name>
    <dbReference type="NCBI Taxonomy" id="2761120"/>
    <lineage>
        <taxon>Bacteria</taxon>
        <taxon>Bacillati</taxon>
        <taxon>Bacillota</taxon>
        <taxon>Bacilli</taxon>
        <taxon>Bacillales</taxon>
        <taxon>Paenibacillaceae</taxon>
        <taxon>Cohnella</taxon>
    </lineage>
</organism>
<dbReference type="GO" id="GO:0032259">
    <property type="term" value="P:methylation"/>
    <property type="evidence" value="ECO:0007669"/>
    <property type="project" value="UniProtKB-KW"/>
</dbReference>
<keyword evidence="3" id="KW-0949">S-adenosyl-L-methionine</keyword>
<evidence type="ECO:0000313" key="5">
    <source>
        <dbReference type="EMBL" id="MBB6733839.1"/>
    </source>
</evidence>
<protein>
    <submittedName>
        <fullName evidence="5">Class I SAM-dependent methyltransferase</fullName>
    </submittedName>
</protein>
<dbReference type="InterPro" id="IPR013216">
    <property type="entry name" value="Methyltransf_11"/>
</dbReference>
<evidence type="ECO:0000256" key="1">
    <source>
        <dbReference type="ARBA" id="ARBA00022603"/>
    </source>
</evidence>
<evidence type="ECO:0000256" key="2">
    <source>
        <dbReference type="ARBA" id="ARBA00022679"/>
    </source>
</evidence>
<name>A0A7X0VX25_9BACL</name>
<dbReference type="CDD" id="cd02440">
    <property type="entry name" value="AdoMet_MTases"/>
    <property type="match status" value="1"/>
</dbReference>
<dbReference type="PANTHER" id="PTHR43464:SF19">
    <property type="entry name" value="UBIQUINONE BIOSYNTHESIS O-METHYLTRANSFERASE, MITOCHONDRIAL"/>
    <property type="match status" value="1"/>
</dbReference>
<accession>A0A7X0VX25</accession>
<evidence type="ECO:0000259" key="4">
    <source>
        <dbReference type="Pfam" id="PF08241"/>
    </source>
</evidence>
<dbReference type="SUPFAM" id="SSF53335">
    <property type="entry name" value="S-adenosyl-L-methionine-dependent methyltransferases"/>
    <property type="match status" value="1"/>
</dbReference>
<dbReference type="RefSeq" id="WP_185131497.1">
    <property type="nucleotide sequence ID" value="NZ_JACJVO010000031.1"/>
</dbReference>
<dbReference type="AlphaFoldDB" id="A0A7X0VX25"/>
<gene>
    <name evidence="5" type="ORF">H7C18_23215</name>
</gene>
<feature type="domain" description="Methyltransferase type 11" evidence="4">
    <location>
        <begin position="47"/>
        <end position="141"/>
    </location>
</feature>
<reference evidence="5 6" key="1">
    <citation type="submission" date="2020-08" db="EMBL/GenBank/DDBJ databases">
        <title>Cohnella phylogeny.</title>
        <authorList>
            <person name="Dunlap C."/>
        </authorList>
    </citation>
    <scope>NUCLEOTIDE SEQUENCE [LARGE SCALE GENOMIC DNA]</scope>
    <source>
        <strain evidence="5 6">CBP 2801</strain>
    </source>
</reference>
<dbReference type="EMBL" id="JACJVO010000031">
    <property type="protein sequence ID" value="MBB6733839.1"/>
    <property type="molecule type" value="Genomic_DNA"/>
</dbReference>
<dbReference type="PANTHER" id="PTHR43464">
    <property type="entry name" value="METHYLTRANSFERASE"/>
    <property type="match status" value="1"/>
</dbReference>
<keyword evidence="1 5" id="KW-0489">Methyltransferase</keyword>
<sequence>MKQNKYDEPAFFRKYSQMPRSVDGLQAAGEWPELRAMLPDLRGKRVLDLGCGYGWHCRYARERGARSVVGIDLSEKMLERAREMTSDPAIEYRRIAIEDADFAEEEFDAVLSSLAFHYVESFDEVCRQVNRCLTPGGSFVFSVEHPIFTALSAQDWEYGPQGEKRHWPVDDYHLEGARDARFLEDDVVKYHRTVATYLNSLIGSGFRVEKLSELKPTEEMLNRHPEYRDEVRRPIFLLIAAAKPE</sequence>
<dbReference type="GO" id="GO:0008757">
    <property type="term" value="F:S-adenosylmethionine-dependent methyltransferase activity"/>
    <property type="evidence" value="ECO:0007669"/>
    <property type="project" value="InterPro"/>
</dbReference>
<dbReference type="Proteomes" id="UP000564644">
    <property type="component" value="Unassembled WGS sequence"/>
</dbReference>
<dbReference type="InterPro" id="IPR029063">
    <property type="entry name" value="SAM-dependent_MTases_sf"/>
</dbReference>
<keyword evidence="2 5" id="KW-0808">Transferase</keyword>